<comment type="subcellular location">
    <subcellularLocation>
        <location evidence="1">Cell membrane</location>
        <topology evidence="1">Multi-pass membrane protein</topology>
    </subcellularLocation>
</comment>
<dbReference type="GO" id="GO:0055085">
    <property type="term" value="P:transmembrane transport"/>
    <property type="evidence" value="ECO:0007669"/>
    <property type="project" value="InterPro"/>
</dbReference>
<dbReference type="CDD" id="cd06261">
    <property type="entry name" value="TM_PBP2"/>
    <property type="match status" value="1"/>
</dbReference>
<keyword evidence="3" id="KW-1003">Cell membrane</keyword>
<dbReference type="PANTHER" id="PTHR30193">
    <property type="entry name" value="ABC TRANSPORTER PERMEASE PROTEIN"/>
    <property type="match status" value="1"/>
</dbReference>
<feature type="transmembrane region" description="Helical" evidence="7">
    <location>
        <begin position="137"/>
        <end position="161"/>
    </location>
</feature>
<evidence type="ECO:0000313" key="9">
    <source>
        <dbReference type="EMBL" id="MPM42135.1"/>
    </source>
</evidence>
<evidence type="ECO:0000256" key="6">
    <source>
        <dbReference type="ARBA" id="ARBA00023136"/>
    </source>
</evidence>
<evidence type="ECO:0000256" key="5">
    <source>
        <dbReference type="ARBA" id="ARBA00022989"/>
    </source>
</evidence>
<keyword evidence="4 7" id="KW-0812">Transmembrane</keyword>
<dbReference type="Pfam" id="PF00528">
    <property type="entry name" value="BPD_transp_1"/>
    <property type="match status" value="1"/>
</dbReference>
<sequence>MIIFSVFIIIPAFQGLRMATYEWGILSTPRYIGAANLLEMLKDAIFWKTFTNTLVYSLFSVPLLVVAALLLAYFLQDNSMKGVRFFRSLFYIPSLLSMITVGLAWRFLLGDDMGIVNYLIRSMGGQGVHWLTESGTAMMSIILITVWAGAGYFMVIMIAGLQAIPQELYEAARIDGASRGETFWKITLPMLRGTILVTLVLATISSFKAYELIIVTTGGGPGYATKFIVQQVYQAAFMEDRMGYAAMMSIVLMILIAAITAFQFALSGKKQDYE</sequence>
<keyword evidence="6 7" id="KW-0472">Membrane</keyword>
<feature type="domain" description="ABC transmembrane type-1" evidence="8">
    <location>
        <begin position="50"/>
        <end position="263"/>
    </location>
</feature>
<dbReference type="PROSITE" id="PS50928">
    <property type="entry name" value="ABC_TM1"/>
    <property type="match status" value="1"/>
</dbReference>
<dbReference type="InterPro" id="IPR035906">
    <property type="entry name" value="MetI-like_sf"/>
</dbReference>
<accession>A0A644ZMK6</accession>
<evidence type="ECO:0000256" key="2">
    <source>
        <dbReference type="ARBA" id="ARBA00022448"/>
    </source>
</evidence>
<evidence type="ECO:0000256" key="3">
    <source>
        <dbReference type="ARBA" id="ARBA00022475"/>
    </source>
</evidence>
<dbReference type="GO" id="GO:0005886">
    <property type="term" value="C:plasma membrane"/>
    <property type="evidence" value="ECO:0007669"/>
    <property type="project" value="UniProtKB-SubCell"/>
</dbReference>
<dbReference type="Gene3D" id="1.10.3720.10">
    <property type="entry name" value="MetI-like"/>
    <property type="match status" value="1"/>
</dbReference>
<feature type="transmembrane region" description="Helical" evidence="7">
    <location>
        <begin position="182"/>
        <end position="204"/>
    </location>
</feature>
<dbReference type="InterPro" id="IPR000515">
    <property type="entry name" value="MetI-like"/>
</dbReference>
<organism evidence="9">
    <name type="scientific">bioreactor metagenome</name>
    <dbReference type="NCBI Taxonomy" id="1076179"/>
    <lineage>
        <taxon>unclassified sequences</taxon>
        <taxon>metagenomes</taxon>
        <taxon>ecological metagenomes</taxon>
    </lineage>
</organism>
<name>A0A644ZMK6_9ZZZZ</name>
<reference evidence="9" key="1">
    <citation type="submission" date="2019-08" db="EMBL/GenBank/DDBJ databases">
        <authorList>
            <person name="Kucharzyk K."/>
            <person name="Murdoch R.W."/>
            <person name="Higgins S."/>
            <person name="Loffler F."/>
        </authorList>
    </citation>
    <scope>NUCLEOTIDE SEQUENCE</scope>
</reference>
<dbReference type="InterPro" id="IPR051393">
    <property type="entry name" value="ABC_transporter_permease"/>
</dbReference>
<evidence type="ECO:0000256" key="7">
    <source>
        <dbReference type="SAM" id="Phobius"/>
    </source>
</evidence>
<dbReference type="EMBL" id="VSSQ01009615">
    <property type="protein sequence ID" value="MPM42135.1"/>
    <property type="molecule type" value="Genomic_DNA"/>
</dbReference>
<keyword evidence="2" id="KW-0813">Transport</keyword>
<protein>
    <submittedName>
        <fullName evidence="9">Lactose transport system permease protein LacF</fullName>
    </submittedName>
</protein>
<keyword evidence="5 7" id="KW-1133">Transmembrane helix</keyword>
<dbReference type="AlphaFoldDB" id="A0A644ZMK6"/>
<dbReference type="SUPFAM" id="SSF161098">
    <property type="entry name" value="MetI-like"/>
    <property type="match status" value="1"/>
</dbReference>
<evidence type="ECO:0000256" key="1">
    <source>
        <dbReference type="ARBA" id="ARBA00004651"/>
    </source>
</evidence>
<proteinExistence type="predicted"/>
<comment type="caution">
    <text evidence="9">The sequence shown here is derived from an EMBL/GenBank/DDBJ whole genome shotgun (WGS) entry which is preliminary data.</text>
</comment>
<feature type="transmembrane region" description="Helical" evidence="7">
    <location>
        <begin position="88"/>
        <end position="108"/>
    </location>
</feature>
<evidence type="ECO:0000259" key="8">
    <source>
        <dbReference type="PROSITE" id="PS50928"/>
    </source>
</evidence>
<gene>
    <name evidence="9" type="primary">lacF_43</name>
    <name evidence="9" type="ORF">SDC9_88797</name>
</gene>
<feature type="transmembrane region" description="Helical" evidence="7">
    <location>
        <begin position="244"/>
        <end position="266"/>
    </location>
</feature>
<dbReference type="PANTHER" id="PTHR30193:SF37">
    <property type="entry name" value="INNER MEMBRANE ABC TRANSPORTER PERMEASE PROTEIN YCJO"/>
    <property type="match status" value="1"/>
</dbReference>
<feature type="transmembrane region" description="Helical" evidence="7">
    <location>
        <begin position="54"/>
        <end position="76"/>
    </location>
</feature>
<evidence type="ECO:0000256" key="4">
    <source>
        <dbReference type="ARBA" id="ARBA00022692"/>
    </source>
</evidence>